<proteinExistence type="predicted"/>
<gene>
    <name evidence="1" type="ORF">PGT21_033032</name>
</gene>
<sequence>MFCLCTAFLPNNFTESTEDSNVKVDKSSCVKRPLAAEAHHRNAFPSDSHRNIFTFATTKITSYSSHDAFGACSIRRVLSIGGWQHRILRERLALPKHAWNEILPLESSQHEQSSYRNLGHHPHLLLWRGRAALTDIGYLCSPHA</sequence>
<keyword evidence="2" id="KW-1185">Reference proteome</keyword>
<protein>
    <submittedName>
        <fullName evidence="1">Uncharacterized protein</fullName>
    </submittedName>
</protein>
<evidence type="ECO:0000313" key="1">
    <source>
        <dbReference type="EMBL" id="KAA1113525.1"/>
    </source>
</evidence>
<dbReference type="Proteomes" id="UP000324748">
    <property type="component" value="Unassembled WGS sequence"/>
</dbReference>
<evidence type="ECO:0000313" key="2">
    <source>
        <dbReference type="Proteomes" id="UP000324748"/>
    </source>
</evidence>
<comment type="caution">
    <text evidence="1">The sequence shown here is derived from an EMBL/GenBank/DDBJ whole genome shotgun (WGS) entry which is preliminary data.</text>
</comment>
<organism evidence="1 2">
    <name type="scientific">Puccinia graminis f. sp. tritici</name>
    <dbReference type="NCBI Taxonomy" id="56615"/>
    <lineage>
        <taxon>Eukaryota</taxon>
        <taxon>Fungi</taxon>
        <taxon>Dikarya</taxon>
        <taxon>Basidiomycota</taxon>
        <taxon>Pucciniomycotina</taxon>
        <taxon>Pucciniomycetes</taxon>
        <taxon>Pucciniales</taxon>
        <taxon>Pucciniaceae</taxon>
        <taxon>Puccinia</taxon>
    </lineage>
</organism>
<dbReference type="EMBL" id="VSWC01000015">
    <property type="protein sequence ID" value="KAA1113525.1"/>
    <property type="molecule type" value="Genomic_DNA"/>
</dbReference>
<accession>A0A5B0QKP2</accession>
<reference evidence="1 2" key="1">
    <citation type="submission" date="2019-05" db="EMBL/GenBank/DDBJ databases">
        <title>Emergence of the Ug99 lineage of the wheat stem rust pathogen through somatic hybridization.</title>
        <authorList>
            <person name="Li F."/>
            <person name="Upadhyaya N.M."/>
            <person name="Sperschneider J."/>
            <person name="Matny O."/>
            <person name="Nguyen-Phuc H."/>
            <person name="Mago R."/>
            <person name="Raley C."/>
            <person name="Miller M.E."/>
            <person name="Silverstein K.A.T."/>
            <person name="Henningsen E."/>
            <person name="Hirsch C.D."/>
            <person name="Visser B."/>
            <person name="Pretorius Z.A."/>
            <person name="Steffenson B.J."/>
            <person name="Schwessinger B."/>
            <person name="Dodds P.N."/>
            <person name="Figueroa M."/>
        </authorList>
    </citation>
    <scope>NUCLEOTIDE SEQUENCE [LARGE SCALE GENOMIC DNA]</scope>
    <source>
        <strain evidence="1">21-0</strain>
    </source>
</reference>
<dbReference type="AlphaFoldDB" id="A0A5B0QKP2"/>
<name>A0A5B0QKP2_PUCGR</name>